<evidence type="ECO:0000313" key="9">
    <source>
        <dbReference type="EMBL" id="ADB29792.1"/>
    </source>
</evidence>
<dbReference type="STRING" id="479435.Kfla_0671"/>
<dbReference type="InterPro" id="IPR023214">
    <property type="entry name" value="HAD_sf"/>
</dbReference>
<dbReference type="GO" id="GO:0046872">
    <property type="term" value="F:metal ion binding"/>
    <property type="evidence" value="ECO:0007669"/>
    <property type="project" value="UniProtKB-KW"/>
</dbReference>
<dbReference type="SUPFAM" id="SSF56784">
    <property type="entry name" value="HAD-like"/>
    <property type="match status" value="1"/>
</dbReference>
<dbReference type="eggNOG" id="COG0241">
    <property type="taxonomic scope" value="Bacteria"/>
</dbReference>
<comment type="similarity">
    <text evidence="2">Belongs to the GmhB family.</text>
</comment>
<keyword evidence="4" id="KW-0479">Metal-binding</keyword>
<evidence type="ECO:0000256" key="3">
    <source>
        <dbReference type="ARBA" id="ARBA00022490"/>
    </source>
</evidence>
<dbReference type="Proteomes" id="UP000007967">
    <property type="component" value="Chromosome"/>
</dbReference>
<dbReference type="InterPro" id="IPR004446">
    <property type="entry name" value="Heptose_bisP_phosphatase"/>
</dbReference>
<evidence type="ECO:0000259" key="8">
    <source>
        <dbReference type="Pfam" id="PF00535"/>
    </source>
</evidence>
<comment type="subcellular location">
    <subcellularLocation>
        <location evidence="1">Cytoplasm</location>
    </subcellularLocation>
</comment>
<dbReference type="InterPro" id="IPR001173">
    <property type="entry name" value="Glyco_trans_2-like"/>
</dbReference>
<protein>
    <recommendedName>
        <fullName evidence="7">D,D-heptose 1,7-bisphosphate phosphatase</fullName>
    </recommendedName>
</protein>
<evidence type="ECO:0000313" key="10">
    <source>
        <dbReference type="Proteomes" id="UP000007967"/>
    </source>
</evidence>
<evidence type="ECO:0000256" key="6">
    <source>
        <dbReference type="ARBA" id="ARBA00023277"/>
    </source>
</evidence>
<gene>
    <name evidence="9" type="ordered locus">Kfla_0671</name>
</gene>
<dbReference type="Pfam" id="PF13242">
    <property type="entry name" value="Hydrolase_like"/>
    <property type="match status" value="1"/>
</dbReference>
<dbReference type="SUPFAM" id="SSF53448">
    <property type="entry name" value="Nucleotide-diphospho-sugar transferases"/>
    <property type="match status" value="1"/>
</dbReference>
<proteinExistence type="inferred from homology"/>
<evidence type="ECO:0000256" key="4">
    <source>
        <dbReference type="ARBA" id="ARBA00022723"/>
    </source>
</evidence>
<dbReference type="CAZy" id="GT2">
    <property type="family name" value="Glycosyltransferase Family 2"/>
</dbReference>
<dbReference type="Pfam" id="PF00535">
    <property type="entry name" value="Glycos_transf_2"/>
    <property type="match status" value="1"/>
</dbReference>
<keyword evidence="5 9" id="KW-0378">Hydrolase</keyword>
<keyword evidence="10" id="KW-1185">Reference proteome</keyword>
<evidence type="ECO:0000256" key="7">
    <source>
        <dbReference type="ARBA" id="ARBA00031828"/>
    </source>
</evidence>
<dbReference type="InterPro" id="IPR029044">
    <property type="entry name" value="Nucleotide-diphossugar_trans"/>
</dbReference>
<name>D2PXE4_KRIFD</name>
<dbReference type="EMBL" id="CP001736">
    <property type="protein sequence ID" value="ADB29792.1"/>
    <property type="molecule type" value="Genomic_DNA"/>
</dbReference>
<feature type="domain" description="Glycosyltransferase 2-like" evidence="8">
    <location>
        <begin position="5"/>
        <end position="128"/>
    </location>
</feature>
<dbReference type="GO" id="GO:0016791">
    <property type="term" value="F:phosphatase activity"/>
    <property type="evidence" value="ECO:0007669"/>
    <property type="project" value="InterPro"/>
</dbReference>
<dbReference type="AlphaFoldDB" id="D2PXE4"/>
<dbReference type="InterPro" id="IPR036412">
    <property type="entry name" value="HAD-like_sf"/>
</dbReference>
<dbReference type="Gene3D" id="3.90.550.10">
    <property type="entry name" value="Spore Coat Polysaccharide Biosynthesis Protein SpsA, Chain A"/>
    <property type="match status" value="1"/>
</dbReference>
<dbReference type="OrthoDB" id="9781367at2"/>
<dbReference type="HOGENOM" id="CLU_546152_0_0_11"/>
<dbReference type="InterPro" id="IPR006549">
    <property type="entry name" value="HAD-SF_hydro_IIIA"/>
</dbReference>
<reference evidence="9 10" key="2">
    <citation type="journal article" date="2010" name="Stand. Genomic Sci.">
        <title>Complete genome sequence of Kribbella flavida type strain (IFO 14399).</title>
        <authorList>
            <person name="Pukall R."/>
            <person name="Lapidus A."/>
            <person name="Glavina Del Rio T."/>
            <person name="Copeland A."/>
            <person name="Tice H."/>
            <person name="Cheng J.-F."/>
            <person name="Lucas S."/>
            <person name="Chen F."/>
            <person name="Nolan M."/>
            <person name="LaButti K."/>
            <person name="Pati A."/>
            <person name="Ivanova N."/>
            <person name="Mavrommatis K."/>
            <person name="Mikhailova N."/>
            <person name="Pitluck S."/>
            <person name="Bruce D."/>
            <person name="Goodwin L."/>
            <person name="Land M."/>
            <person name="Hauser L."/>
            <person name="Chang Y.-J."/>
            <person name="Jeffries C.D."/>
            <person name="Chen A."/>
            <person name="Palaniappan K."/>
            <person name="Chain P."/>
            <person name="Rohde M."/>
            <person name="Goeker M."/>
            <person name="Bristow J."/>
            <person name="Eisen J.A."/>
            <person name="Markowitz V."/>
            <person name="Hugenholtz P."/>
            <person name="Kyrpides N.C."/>
            <person name="Klenk H.-P."/>
            <person name="Brettin T."/>
        </authorList>
    </citation>
    <scope>NUCLEOTIDE SEQUENCE [LARGE SCALE GENOMIC DNA]</scope>
    <source>
        <strain evidence="10">DSM 17836 / JCM 10339 / NBRC 14399</strain>
    </source>
</reference>
<dbReference type="GO" id="GO:0005737">
    <property type="term" value="C:cytoplasm"/>
    <property type="evidence" value="ECO:0007669"/>
    <property type="project" value="UniProtKB-SubCell"/>
</dbReference>
<dbReference type="Gene3D" id="3.40.50.1000">
    <property type="entry name" value="HAD superfamily/HAD-like"/>
    <property type="match status" value="1"/>
</dbReference>
<evidence type="ECO:0000256" key="5">
    <source>
        <dbReference type="ARBA" id="ARBA00022801"/>
    </source>
</evidence>
<dbReference type="GO" id="GO:0005975">
    <property type="term" value="P:carbohydrate metabolic process"/>
    <property type="evidence" value="ECO:0007669"/>
    <property type="project" value="InterPro"/>
</dbReference>
<sequence>MTRWSVVVPTVGRPCLTGLLSDLARQRIQPDAVYVVDDRARADAPLDVDTAGLDVVVLRGGGRGPAAARNKGWRAASTEWIAFLDDDVRLPDDWSVVLVQDLRQHDEVAAVQGRIVVPLAADRKPTDWERSTAGLEGAKWATADMAYRRSALEQAGGFDERFPRAYREDAELALRVRRGGGRLVVGERQVLHPVRQENFWVSVRVQKGNADDALLRAVYGKHWRELAECPPGRFKWHLATVSAAGLALGGALLGRRRTALAGLAGWLGLTADFAWRRIAPGPRTSDELQRMTATSAVLPFVAVWHRVRGTWRHRGSTEWPGPIRAVLFDRDGTLVHDVPYNGDPAKVMPVAGAEEAVARLREAGLRIGVVTNQSGIGRGLISAADADAVNRRVDELLGPFDTWQLCPHVEADGCDCRKPAAGLVLAAAERLGVRPEQVVVVGDIGSDVAAARAAGARSVLVPNGKTRPEEIVQAGVVAPDLGTAVDLVLEHC</sequence>
<dbReference type="InterPro" id="IPR006543">
    <property type="entry name" value="Histidinol-phos"/>
</dbReference>
<accession>D2PXE4</accession>
<evidence type="ECO:0000256" key="2">
    <source>
        <dbReference type="ARBA" id="ARBA00005628"/>
    </source>
</evidence>
<keyword evidence="6" id="KW-0119">Carbohydrate metabolism</keyword>
<evidence type="ECO:0000256" key="1">
    <source>
        <dbReference type="ARBA" id="ARBA00004496"/>
    </source>
</evidence>
<organism evidence="9 10">
    <name type="scientific">Kribbella flavida (strain DSM 17836 / JCM 10339 / NBRC 14399)</name>
    <dbReference type="NCBI Taxonomy" id="479435"/>
    <lineage>
        <taxon>Bacteria</taxon>
        <taxon>Bacillati</taxon>
        <taxon>Actinomycetota</taxon>
        <taxon>Actinomycetes</taxon>
        <taxon>Propionibacteriales</taxon>
        <taxon>Kribbellaceae</taxon>
        <taxon>Kribbella</taxon>
    </lineage>
</organism>
<reference evidence="10" key="1">
    <citation type="submission" date="2009-09" db="EMBL/GenBank/DDBJ databases">
        <title>The complete genome of Kribbella flavida DSM 17836.</title>
        <authorList>
            <consortium name="US DOE Joint Genome Institute (JGI-PGF)"/>
            <person name="Lucas S."/>
            <person name="Copeland A."/>
            <person name="Lapidus A."/>
            <person name="Glavina del Rio T."/>
            <person name="Dalin E."/>
            <person name="Tice H."/>
            <person name="Bruce D."/>
            <person name="Goodwin L."/>
            <person name="Pitluck S."/>
            <person name="Kyrpides N."/>
            <person name="Mavromatis K."/>
            <person name="Ivanova N."/>
            <person name="Saunders E."/>
            <person name="Brettin T."/>
            <person name="Detter J.C."/>
            <person name="Han C."/>
            <person name="Larimer F."/>
            <person name="Land M."/>
            <person name="Hauser L."/>
            <person name="Markowitz V."/>
            <person name="Cheng J.-F."/>
            <person name="Hugenholtz P."/>
            <person name="Woyke T."/>
            <person name="Wu D."/>
            <person name="Pukall R."/>
            <person name="Klenk H.-P."/>
            <person name="Eisen J.A."/>
        </authorList>
    </citation>
    <scope>NUCLEOTIDE SEQUENCE [LARGE SCALE GENOMIC DNA]</scope>
    <source>
        <strain evidence="10">DSM 17836 / JCM 10339 / NBRC 14399</strain>
    </source>
</reference>
<keyword evidence="3" id="KW-0963">Cytoplasm</keyword>
<dbReference type="NCBIfam" id="TIGR01656">
    <property type="entry name" value="Histidinol-ppas"/>
    <property type="match status" value="1"/>
</dbReference>
<dbReference type="PANTHER" id="PTHR42891">
    <property type="entry name" value="D-GLYCERO-BETA-D-MANNO-HEPTOSE-1,7-BISPHOSPHATE 7-PHOSPHATASE"/>
    <property type="match status" value="1"/>
</dbReference>
<dbReference type="PANTHER" id="PTHR42891:SF1">
    <property type="entry name" value="D-GLYCERO-BETA-D-MANNO-HEPTOSE-1,7-BISPHOSPHATE 7-PHOSPHATASE"/>
    <property type="match status" value="1"/>
</dbReference>
<dbReference type="KEGG" id="kfl:Kfla_0671"/>
<dbReference type="eggNOG" id="COG1216">
    <property type="taxonomic scope" value="Bacteria"/>
</dbReference>
<dbReference type="NCBIfam" id="TIGR01662">
    <property type="entry name" value="HAD-SF-IIIA"/>
    <property type="match status" value="1"/>
</dbReference>